<keyword evidence="1" id="KW-0472">Membrane</keyword>
<evidence type="ECO:0000313" key="3">
    <source>
        <dbReference type="Proteomes" id="UP000648075"/>
    </source>
</evidence>
<dbReference type="EMBL" id="BMZA01000002">
    <property type="protein sequence ID" value="GGY96655.1"/>
    <property type="molecule type" value="Genomic_DNA"/>
</dbReference>
<keyword evidence="3" id="KW-1185">Reference proteome</keyword>
<dbReference type="AlphaFoldDB" id="A0A918PBQ0"/>
<feature type="transmembrane region" description="Helical" evidence="1">
    <location>
        <begin position="116"/>
        <end position="137"/>
    </location>
</feature>
<feature type="transmembrane region" description="Helical" evidence="1">
    <location>
        <begin position="149"/>
        <end position="171"/>
    </location>
</feature>
<reference evidence="2" key="1">
    <citation type="journal article" date="2014" name="Int. J. Syst. Evol. Microbiol.">
        <title>Complete genome sequence of Corynebacterium casei LMG S-19264T (=DSM 44701T), isolated from a smear-ripened cheese.</title>
        <authorList>
            <consortium name="US DOE Joint Genome Institute (JGI-PGF)"/>
            <person name="Walter F."/>
            <person name="Albersmeier A."/>
            <person name="Kalinowski J."/>
            <person name="Ruckert C."/>
        </authorList>
    </citation>
    <scope>NUCLEOTIDE SEQUENCE</scope>
    <source>
        <strain evidence="2">KCTC 32255</strain>
    </source>
</reference>
<dbReference type="Proteomes" id="UP000648075">
    <property type="component" value="Unassembled WGS sequence"/>
</dbReference>
<gene>
    <name evidence="2" type="ORF">GCM10011614_09410</name>
</gene>
<feature type="transmembrane region" description="Helical" evidence="1">
    <location>
        <begin position="29"/>
        <end position="47"/>
    </location>
</feature>
<reference evidence="2" key="2">
    <citation type="submission" date="2020-09" db="EMBL/GenBank/DDBJ databases">
        <authorList>
            <person name="Sun Q."/>
            <person name="Kim S."/>
        </authorList>
    </citation>
    <scope>NUCLEOTIDE SEQUENCE</scope>
    <source>
        <strain evidence="2">KCTC 32255</strain>
    </source>
</reference>
<dbReference type="RefSeq" id="WP_189619968.1">
    <property type="nucleotide sequence ID" value="NZ_BMZA01000002.1"/>
</dbReference>
<sequence length="420" mass="45864">MRAGGTAGVAGNARTGSILGQAWHSGASVQKLLLAGFIALCLFNLALPKGGFRLLEYPVTWGYIILAMLAVPAAVNLLVRGNLAVQPIIHFGLFCLPVSLLIVVKAVVYSSPPSETVVYLTVFMILPLIMLVLMAPFLEDLPAQVIGTIFVWCIRFTVAWGLMNFVLYPIIKNIIQIPYVTVNVADYGTIFLRNNTRGPFLKLLSTYNNGNLYGDCMLMLAPIYFLYERSRVWMLMLIAALVCTLSRTVWIGMLAVAGLMMLTGQVNLRRASLWGGIFAGLGLILVLIPAMGWTAENVVNAQLGGRIRSFTTFELTLFGRSKLAIPEMVYFGMLNSFGVLGFPFALGTLFAGPIFAITHFNQLSPLRKAAFCGLGGYLVAAMSDGAFVFPPTMMLFYLVTGLLYRRGLRPAGTNWNRIAS</sequence>
<protein>
    <submittedName>
        <fullName evidence="2">Uncharacterized protein</fullName>
    </submittedName>
</protein>
<organism evidence="2 3">
    <name type="scientific">Novosphingobium colocasiae</name>
    <dbReference type="NCBI Taxonomy" id="1256513"/>
    <lineage>
        <taxon>Bacteria</taxon>
        <taxon>Pseudomonadati</taxon>
        <taxon>Pseudomonadota</taxon>
        <taxon>Alphaproteobacteria</taxon>
        <taxon>Sphingomonadales</taxon>
        <taxon>Sphingomonadaceae</taxon>
        <taxon>Novosphingobium</taxon>
    </lineage>
</organism>
<feature type="transmembrane region" description="Helical" evidence="1">
    <location>
        <begin position="59"/>
        <end position="79"/>
    </location>
</feature>
<comment type="caution">
    <text evidence="2">The sequence shown here is derived from an EMBL/GenBank/DDBJ whole genome shotgun (WGS) entry which is preliminary data.</text>
</comment>
<feature type="transmembrane region" description="Helical" evidence="1">
    <location>
        <begin position="233"/>
        <end position="259"/>
    </location>
</feature>
<feature type="transmembrane region" description="Helical" evidence="1">
    <location>
        <begin position="369"/>
        <end position="389"/>
    </location>
</feature>
<feature type="transmembrane region" description="Helical" evidence="1">
    <location>
        <begin position="85"/>
        <end position="104"/>
    </location>
</feature>
<feature type="transmembrane region" description="Helical" evidence="1">
    <location>
        <begin position="337"/>
        <end position="357"/>
    </location>
</feature>
<feature type="transmembrane region" description="Helical" evidence="1">
    <location>
        <begin position="271"/>
        <end position="293"/>
    </location>
</feature>
<evidence type="ECO:0000313" key="2">
    <source>
        <dbReference type="EMBL" id="GGY96655.1"/>
    </source>
</evidence>
<name>A0A918PBQ0_9SPHN</name>
<proteinExistence type="predicted"/>
<evidence type="ECO:0000256" key="1">
    <source>
        <dbReference type="SAM" id="Phobius"/>
    </source>
</evidence>
<keyword evidence="1" id="KW-0812">Transmembrane</keyword>
<keyword evidence="1" id="KW-1133">Transmembrane helix</keyword>
<accession>A0A918PBQ0</accession>